<sequence length="114" mass="13117">MAVWGRRQGRFYEALMGFIQLEFTKGSAQIVDKLSMAFSSRAGYRFMPTDQQVIELYLQAKANGLPLPSDAILDKDLYGKNGTPWVVFSENDPWKLLGSVKSRFQRKKYLFLRS</sequence>
<keyword evidence="2" id="KW-0238">DNA-binding</keyword>
<accession>A0ABD1V2R3</accession>
<dbReference type="Pfam" id="PF02365">
    <property type="entry name" value="NAM"/>
    <property type="match status" value="1"/>
</dbReference>
<evidence type="ECO:0000313" key="7">
    <source>
        <dbReference type="Proteomes" id="UP001604277"/>
    </source>
</evidence>
<dbReference type="InterPro" id="IPR003441">
    <property type="entry name" value="NAC-dom"/>
</dbReference>
<keyword evidence="1" id="KW-0805">Transcription regulation</keyword>
<keyword evidence="7" id="KW-1185">Reference proteome</keyword>
<evidence type="ECO:0000256" key="2">
    <source>
        <dbReference type="ARBA" id="ARBA00023125"/>
    </source>
</evidence>
<comment type="caution">
    <text evidence="6">The sequence shown here is derived from an EMBL/GenBank/DDBJ whole genome shotgun (WGS) entry which is preliminary data.</text>
</comment>
<name>A0ABD1V2R3_9LAMI</name>
<dbReference type="EMBL" id="JBFOLJ010000006">
    <property type="protein sequence ID" value="KAL2530945.1"/>
    <property type="molecule type" value="Genomic_DNA"/>
</dbReference>
<organism evidence="6 7">
    <name type="scientific">Forsythia ovata</name>
    <dbReference type="NCBI Taxonomy" id="205694"/>
    <lineage>
        <taxon>Eukaryota</taxon>
        <taxon>Viridiplantae</taxon>
        <taxon>Streptophyta</taxon>
        <taxon>Embryophyta</taxon>
        <taxon>Tracheophyta</taxon>
        <taxon>Spermatophyta</taxon>
        <taxon>Magnoliopsida</taxon>
        <taxon>eudicotyledons</taxon>
        <taxon>Gunneridae</taxon>
        <taxon>Pentapetalae</taxon>
        <taxon>asterids</taxon>
        <taxon>lamiids</taxon>
        <taxon>Lamiales</taxon>
        <taxon>Oleaceae</taxon>
        <taxon>Forsythieae</taxon>
        <taxon>Forsythia</taxon>
    </lineage>
</organism>
<gene>
    <name evidence="6" type="ORF">Fot_23546</name>
</gene>
<dbReference type="AlphaFoldDB" id="A0ABD1V2R3"/>
<dbReference type="GO" id="GO:0003677">
    <property type="term" value="F:DNA binding"/>
    <property type="evidence" value="ECO:0007669"/>
    <property type="project" value="UniProtKB-KW"/>
</dbReference>
<dbReference type="Gene3D" id="2.170.150.80">
    <property type="entry name" value="NAC domain"/>
    <property type="match status" value="1"/>
</dbReference>
<keyword evidence="4" id="KW-0539">Nucleus</keyword>
<dbReference type="SUPFAM" id="SSF101941">
    <property type="entry name" value="NAC domain"/>
    <property type="match status" value="1"/>
</dbReference>
<dbReference type="PROSITE" id="PS51005">
    <property type="entry name" value="NAC"/>
    <property type="match status" value="1"/>
</dbReference>
<evidence type="ECO:0000259" key="5">
    <source>
        <dbReference type="PROSITE" id="PS51005"/>
    </source>
</evidence>
<dbReference type="Proteomes" id="UP001604277">
    <property type="component" value="Unassembled WGS sequence"/>
</dbReference>
<protein>
    <submittedName>
        <fullName evidence="6">NAC domain superfamily</fullName>
    </submittedName>
</protein>
<evidence type="ECO:0000256" key="4">
    <source>
        <dbReference type="ARBA" id="ARBA00023242"/>
    </source>
</evidence>
<evidence type="ECO:0000256" key="1">
    <source>
        <dbReference type="ARBA" id="ARBA00023015"/>
    </source>
</evidence>
<reference evidence="7" key="1">
    <citation type="submission" date="2024-07" db="EMBL/GenBank/DDBJ databases">
        <title>Two chromosome-level genome assemblies of Korean endemic species Abeliophyllum distichum and Forsythia ovata (Oleaceae).</title>
        <authorList>
            <person name="Jang H."/>
        </authorList>
    </citation>
    <scope>NUCLEOTIDE SEQUENCE [LARGE SCALE GENOMIC DNA]</scope>
</reference>
<dbReference type="InterPro" id="IPR036093">
    <property type="entry name" value="NAC_dom_sf"/>
</dbReference>
<keyword evidence="3" id="KW-0804">Transcription</keyword>
<proteinExistence type="predicted"/>
<evidence type="ECO:0000256" key="3">
    <source>
        <dbReference type="ARBA" id="ARBA00023163"/>
    </source>
</evidence>
<feature type="domain" description="NAC" evidence="5">
    <location>
        <begin position="40"/>
        <end position="114"/>
    </location>
</feature>
<evidence type="ECO:0000313" key="6">
    <source>
        <dbReference type="EMBL" id="KAL2530945.1"/>
    </source>
</evidence>